<dbReference type="EMBL" id="DYZA01000011">
    <property type="protein sequence ID" value="HJD96099.1"/>
    <property type="molecule type" value="Genomic_DNA"/>
</dbReference>
<protein>
    <submittedName>
        <fullName evidence="2">Autotransporter outer membrane beta-barrel domain-containing protein</fullName>
    </submittedName>
</protein>
<evidence type="ECO:0000313" key="3">
    <source>
        <dbReference type="Proteomes" id="UP000698963"/>
    </source>
</evidence>
<dbReference type="InterPro" id="IPR005546">
    <property type="entry name" value="Autotransporte_beta"/>
</dbReference>
<gene>
    <name evidence="2" type="ORF">K8W16_00420</name>
</gene>
<dbReference type="SMART" id="SM00869">
    <property type="entry name" value="Autotransporter"/>
    <property type="match status" value="1"/>
</dbReference>
<accession>A0A921AU13</accession>
<evidence type="ECO:0000259" key="1">
    <source>
        <dbReference type="PROSITE" id="PS51208"/>
    </source>
</evidence>
<dbReference type="Proteomes" id="UP000698963">
    <property type="component" value="Unassembled WGS sequence"/>
</dbReference>
<sequence>MADGSVVRVTGGTVAMDVYGGSALSRNGTAEAVGNSVLVSGGLDGFDYTLYGGYARSYVSDATASGNSVSISGSLSLGPWATVYGGYAKLSGGSGVLTASGNSVSIEESATLYLVVGGEAYGDSSTVSDSFALNNTVSLRAGSVGLLYGGYAIASGDAEASGNTVAVYGGEVGNVVGGDTYAMDGDAEASGNSVVFYGGRSKDVIGASVQSDSGAAAARDNTVYLTNAVVTGNAVGAFAPESEVGATLEHNTVVAGSGARVTGNAVGAAVTGATPGSAADFNIVAVTDGGSVEGSVYGGIVEGAGSADHNTVLVRSAFVGGDVYGGEAGQGGEASYNSVIIAGGASFSADTALYGGVTGGQAVPSAGSGNTLFVDGWQGSVSRAAGFENLHFILPAPGASVDIPMLTVTGAQSGDFTGSVVTAQLPDIITGGRAYLGDTFTLVSDASGAIAEAQAGSLISLLQGYATYFDGVLTNTGTAVQLTIMEEKMNPRIAALAEARAASSGLLNQGADLAADAGLFQAAEAVRRSGQEWTPFAVGYGGVSRYHTGSRADAEGFSGMTGLAGKLSMEGGDVIFGGFFEFGRAHLSTFNGFASGNVHGTGSSHYAGGGLLARIEAGSGLLKGWYAEGVWRTGQISTSWYSGDLRDNMDRPAEYDLSNLYYGGHAGLGHVFSLGKDISLDAYGKFFWTRQEGDGADMNGENVRFKSVDSRRVRAGARLSWTAAEGVTPYAGAAWEKEFCGEAHVLARDFSIPDASLEGDSALFELGLSVAPLSRPFSMDIAVVGSAGERESIGGRLNLLYRF</sequence>
<dbReference type="InterPro" id="IPR036709">
    <property type="entry name" value="Autotransporte_beta_dom_sf"/>
</dbReference>
<organism evidence="2 3">
    <name type="scientific">Mailhella massiliensis</name>
    <dbReference type="NCBI Taxonomy" id="1903261"/>
    <lineage>
        <taxon>Bacteria</taxon>
        <taxon>Pseudomonadati</taxon>
        <taxon>Thermodesulfobacteriota</taxon>
        <taxon>Desulfovibrionia</taxon>
        <taxon>Desulfovibrionales</taxon>
        <taxon>Desulfovibrionaceae</taxon>
        <taxon>Mailhella</taxon>
    </lineage>
</organism>
<dbReference type="SUPFAM" id="SSF103515">
    <property type="entry name" value="Autotransporter"/>
    <property type="match status" value="1"/>
</dbReference>
<dbReference type="RefSeq" id="WP_304120183.1">
    <property type="nucleotide sequence ID" value="NZ_DYZA01000011.1"/>
</dbReference>
<evidence type="ECO:0000313" key="2">
    <source>
        <dbReference type="EMBL" id="HJD96099.1"/>
    </source>
</evidence>
<dbReference type="AlphaFoldDB" id="A0A921AU13"/>
<dbReference type="PROSITE" id="PS51208">
    <property type="entry name" value="AUTOTRANSPORTER"/>
    <property type="match status" value="1"/>
</dbReference>
<dbReference type="Gene3D" id="2.40.128.130">
    <property type="entry name" value="Autotransporter beta-domain"/>
    <property type="match status" value="1"/>
</dbReference>
<proteinExistence type="predicted"/>
<comment type="caution">
    <text evidence="2">The sequence shown here is derived from an EMBL/GenBank/DDBJ whole genome shotgun (WGS) entry which is preliminary data.</text>
</comment>
<feature type="domain" description="Autotransporter" evidence="1">
    <location>
        <begin position="528"/>
        <end position="803"/>
    </location>
</feature>
<name>A0A921AU13_9BACT</name>
<reference evidence="2" key="2">
    <citation type="submission" date="2021-09" db="EMBL/GenBank/DDBJ databases">
        <authorList>
            <person name="Gilroy R."/>
        </authorList>
    </citation>
    <scope>NUCLEOTIDE SEQUENCE</scope>
    <source>
        <strain evidence="2">ChiGjej2B2-19336</strain>
    </source>
</reference>
<reference evidence="2" key="1">
    <citation type="journal article" date="2021" name="PeerJ">
        <title>Extensive microbial diversity within the chicken gut microbiome revealed by metagenomics and culture.</title>
        <authorList>
            <person name="Gilroy R."/>
            <person name="Ravi A."/>
            <person name="Getino M."/>
            <person name="Pursley I."/>
            <person name="Horton D.L."/>
            <person name="Alikhan N.F."/>
            <person name="Baker D."/>
            <person name="Gharbi K."/>
            <person name="Hall N."/>
            <person name="Watson M."/>
            <person name="Adriaenssens E.M."/>
            <person name="Foster-Nyarko E."/>
            <person name="Jarju S."/>
            <person name="Secka A."/>
            <person name="Antonio M."/>
            <person name="Oren A."/>
            <person name="Chaudhuri R.R."/>
            <person name="La Ragione R."/>
            <person name="Hildebrand F."/>
            <person name="Pallen M.J."/>
        </authorList>
    </citation>
    <scope>NUCLEOTIDE SEQUENCE</scope>
    <source>
        <strain evidence="2">ChiGjej2B2-19336</strain>
    </source>
</reference>